<dbReference type="Gene3D" id="3.30.700.10">
    <property type="entry name" value="Glycoprotein, Type 4 Pilin"/>
    <property type="match status" value="1"/>
</dbReference>
<sequence>MLKKVRKDKKGFTLVELIVVLVILAILAAILVPALLGWIDKAKEKQVVINGRTVYMAAQTIASEKYASTAIADGELTLNNTITAGTEGEIVSLAGVDGTWSAKVTIAKSKVTKVEYTESGITATYDGKTWTTQKATATP</sequence>
<dbReference type="PANTHER" id="PTHR30093:SF44">
    <property type="entry name" value="TYPE II SECRETION SYSTEM CORE PROTEIN G"/>
    <property type="match status" value="1"/>
</dbReference>
<evidence type="ECO:0000256" key="3">
    <source>
        <dbReference type="ARBA" id="ARBA00022692"/>
    </source>
</evidence>
<protein>
    <submittedName>
        <fullName evidence="7">Prepilin-type N-terminal cleavage/methylation domain-containing protein</fullName>
    </submittedName>
</protein>
<dbReference type="Proteomes" id="UP000292927">
    <property type="component" value="Unassembled WGS sequence"/>
</dbReference>
<feature type="transmembrane region" description="Helical" evidence="6">
    <location>
        <begin position="12"/>
        <end position="39"/>
    </location>
</feature>
<dbReference type="InterPro" id="IPR012902">
    <property type="entry name" value="N_methyl_site"/>
</dbReference>
<keyword evidence="4 6" id="KW-1133">Transmembrane helix</keyword>
<dbReference type="PROSITE" id="PS00409">
    <property type="entry name" value="PROKAR_NTER_METHYL"/>
    <property type="match status" value="1"/>
</dbReference>
<dbReference type="GO" id="GO:0016020">
    <property type="term" value="C:membrane"/>
    <property type="evidence" value="ECO:0007669"/>
    <property type="project" value="UniProtKB-SubCell"/>
</dbReference>
<comment type="subcellular location">
    <subcellularLocation>
        <location evidence="1">Membrane</location>
        <topology evidence="1">Single-pass membrane protein</topology>
    </subcellularLocation>
</comment>
<dbReference type="OrthoDB" id="2056071at2"/>
<keyword evidence="2" id="KW-0488">Methylation</keyword>
<keyword evidence="8" id="KW-1185">Reference proteome</keyword>
<dbReference type="PANTHER" id="PTHR30093">
    <property type="entry name" value="GENERAL SECRETION PATHWAY PROTEIN G"/>
    <property type="match status" value="1"/>
</dbReference>
<dbReference type="Pfam" id="PF07963">
    <property type="entry name" value="N_methyl"/>
    <property type="match status" value="1"/>
</dbReference>
<evidence type="ECO:0000256" key="4">
    <source>
        <dbReference type="ARBA" id="ARBA00022989"/>
    </source>
</evidence>
<dbReference type="EMBL" id="SGXF01000001">
    <property type="protein sequence ID" value="RZT02295.1"/>
    <property type="molecule type" value="Genomic_DNA"/>
</dbReference>
<dbReference type="InterPro" id="IPR045584">
    <property type="entry name" value="Pilin-like"/>
</dbReference>
<evidence type="ECO:0000256" key="2">
    <source>
        <dbReference type="ARBA" id="ARBA00022481"/>
    </source>
</evidence>
<comment type="caution">
    <text evidence="7">The sequence shown here is derived from an EMBL/GenBank/DDBJ whole genome shotgun (WGS) entry which is preliminary data.</text>
</comment>
<keyword evidence="3 6" id="KW-0812">Transmembrane</keyword>
<evidence type="ECO:0000313" key="7">
    <source>
        <dbReference type="EMBL" id="RZT02295.1"/>
    </source>
</evidence>
<proteinExistence type="predicted"/>
<dbReference type="RefSeq" id="WP_130432545.1">
    <property type="nucleotide sequence ID" value="NZ_SGXF01000001.1"/>
</dbReference>
<evidence type="ECO:0000313" key="8">
    <source>
        <dbReference type="Proteomes" id="UP000292927"/>
    </source>
</evidence>
<keyword evidence="5 6" id="KW-0472">Membrane</keyword>
<reference evidence="7 8" key="1">
    <citation type="submission" date="2019-02" db="EMBL/GenBank/DDBJ databases">
        <title>Genomic Encyclopedia of Type Strains, Phase IV (KMG-IV): sequencing the most valuable type-strain genomes for metagenomic binning, comparative biology and taxonomic classification.</title>
        <authorList>
            <person name="Goeker M."/>
        </authorList>
    </citation>
    <scope>NUCLEOTIDE SEQUENCE [LARGE SCALE GENOMIC DNA]</scope>
    <source>
        <strain evidence="7 8">DSM 29486</strain>
    </source>
</reference>
<dbReference type="AlphaFoldDB" id="A0A4Q7PP79"/>
<evidence type="ECO:0000256" key="1">
    <source>
        <dbReference type="ARBA" id="ARBA00004167"/>
    </source>
</evidence>
<name>A0A4Q7PP79_9FIRM</name>
<accession>A0A4Q7PP79</accession>
<dbReference type="SUPFAM" id="SSF54523">
    <property type="entry name" value="Pili subunits"/>
    <property type="match status" value="1"/>
</dbReference>
<evidence type="ECO:0000256" key="5">
    <source>
        <dbReference type="ARBA" id="ARBA00023136"/>
    </source>
</evidence>
<dbReference type="NCBIfam" id="TIGR02532">
    <property type="entry name" value="IV_pilin_GFxxxE"/>
    <property type="match status" value="1"/>
</dbReference>
<gene>
    <name evidence="7" type="ORF">EV209_0406</name>
</gene>
<evidence type="ECO:0000256" key="6">
    <source>
        <dbReference type="SAM" id="Phobius"/>
    </source>
</evidence>
<organism evidence="7 8">
    <name type="scientific">Cuneatibacter caecimuris</name>
    <dbReference type="NCBI Taxonomy" id="1796618"/>
    <lineage>
        <taxon>Bacteria</taxon>
        <taxon>Bacillati</taxon>
        <taxon>Bacillota</taxon>
        <taxon>Clostridia</taxon>
        <taxon>Lachnospirales</taxon>
        <taxon>Lachnospiraceae</taxon>
        <taxon>Cuneatibacter</taxon>
    </lineage>
</organism>